<comment type="caution">
    <text evidence="4">The sequence shown here is derived from an EMBL/GenBank/DDBJ whole genome shotgun (WGS) entry which is preliminary data.</text>
</comment>
<feature type="compositionally biased region" description="Low complexity" evidence="1">
    <location>
        <begin position="299"/>
        <end position="314"/>
    </location>
</feature>
<dbReference type="eggNOG" id="ENOG502SP6Y">
    <property type="taxonomic scope" value="Eukaryota"/>
</dbReference>
<keyword evidence="2" id="KW-0812">Transmembrane</keyword>
<organism evidence="4 5">
    <name type="scientific">Moniliophthora roreri</name>
    <name type="common">Frosty pod rot fungus</name>
    <name type="synonym">Monilia roreri</name>
    <dbReference type="NCBI Taxonomy" id="221103"/>
    <lineage>
        <taxon>Eukaryota</taxon>
        <taxon>Fungi</taxon>
        <taxon>Dikarya</taxon>
        <taxon>Basidiomycota</taxon>
        <taxon>Agaricomycotina</taxon>
        <taxon>Agaricomycetes</taxon>
        <taxon>Agaricomycetidae</taxon>
        <taxon>Agaricales</taxon>
        <taxon>Marasmiineae</taxon>
        <taxon>Marasmiaceae</taxon>
        <taxon>Moniliophthora</taxon>
    </lineage>
</organism>
<sequence length="424" mass="48011">MLFCLRSWHPLFLTLLLVLFYLISVVSGAPRIFFIDDEHGDSLTGNKPTYSPPNGWAQGATCRGCGSRVDASLAFRNTWHESTRYKLDLPRRVEFSFTGTTISVYCIISIPNIPSQHFSGLTLDGQIMDFTYDHRSNPTDAFQYNVSVFSVEGLANTTHSLTLWTPAEESEPVFLFDYATYGFDDTTFDLTRRSITPRSPSGEKPDLAIILGGVFGGLFFLVLILFAILYHLRWRRQQRLLRTNLNNRPGAHHIDPFYIGPDRPYMAPYGAYTETDGVPLHTITPRGSSSQLNSSRTGSSQHQSQRPSSRPTRSAAVMSNTDSSSSRPSAVRSQASSSQLNSSRTDLTVPLESLELPNVPEPIRQSERRHRDHRRKRRHRGEREELRELRRQVQALRAQQDQFVQEMRPPPEYDPPPPAVTAKT</sequence>
<feature type="compositionally biased region" description="Basic and acidic residues" evidence="1">
    <location>
        <begin position="381"/>
        <end position="391"/>
    </location>
</feature>
<keyword evidence="3" id="KW-0732">Signal</keyword>
<feature type="compositionally biased region" description="Polar residues" evidence="1">
    <location>
        <begin position="285"/>
        <end position="298"/>
    </location>
</feature>
<dbReference type="EMBL" id="LATX01002111">
    <property type="protein sequence ID" value="KTB34192.1"/>
    <property type="molecule type" value="Genomic_DNA"/>
</dbReference>
<dbReference type="AlphaFoldDB" id="A0A0W0FCW9"/>
<keyword evidence="2" id="KW-1133">Transmembrane helix</keyword>
<evidence type="ECO:0000313" key="4">
    <source>
        <dbReference type="EMBL" id="KTB34192.1"/>
    </source>
</evidence>
<evidence type="ECO:0000256" key="2">
    <source>
        <dbReference type="SAM" id="Phobius"/>
    </source>
</evidence>
<feature type="compositionally biased region" description="Pro residues" evidence="1">
    <location>
        <begin position="408"/>
        <end position="424"/>
    </location>
</feature>
<evidence type="ECO:0000313" key="5">
    <source>
        <dbReference type="Proteomes" id="UP000054988"/>
    </source>
</evidence>
<feature type="region of interest" description="Disordered" evidence="1">
    <location>
        <begin position="277"/>
        <end position="424"/>
    </location>
</feature>
<accession>A0A0W0FCW9</accession>
<protein>
    <submittedName>
        <fullName evidence="4">Uncharacterized protein</fullName>
    </submittedName>
</protein>
<name>A0A0W0FCW9_MONRR</name>
<evidence type="ECO:0000256" key="1">
    <source>
        <dbReference type="SAM" id="MobiDB-lite"/>
    </source>
</evidence>
<feature type="chain" id="PRO_5006901656" evidence="3">
    <location>
        <begin position="29"/>
        <end position="424"/>
    </location>
</feature>
<feature type="compositionally biased region" description="Low complexity" evidence="1">
    <location>
        <begin position="323"/>
        <end position="343"/>
    </location>
</feature>
<gene>
    <name evidence="4" type="ORF">WG66_13238</name>
</gene>
<feature type="transmembrane region" description="Helical" evidence="2">
    <location>
        <begin position="207"/>
        <end position="232"/>
    </location>
</feature>
<dbReference type="Proteomes" id="UP000054988">
    <property type="component" value="Unassembled WGS sequence"/>
</dbReference>
<proteinExistence type="predicted"/>
<evidence type="ECO:0000256" key="3">
    <source>
        <dbReference type="SAM" id="SignalP"/>
    </source>
</evidence>
<reference evidence="4 5" key="1">
    <citation type="submission" date="2015-12" db="EMBL/GenBank/DDBJ databases">
        <title>Draft genome sequence of Moniliophthora roreri, the causal agent of frosty pod rot of cacao.</title>
        <authorList>
            <person name="Aime M.C."/>
            <person name="Diaz-Valderrama J.R."/>
            <person name="Kijpornyongpan T."/>
            <person name="Phillips-Mora W."/>
        </authorList>
    </citation>
    <scope>NUCLEOTIDE SEQUENCE [LARGE SCALE GENOMIC DNA]</scope>
    <source>
        <strain evidence="4 5">MCA 2952</strain>
    </source>
</reference>
<feature type="signal peptide" evidence="3">
    <location>
        <begin position="1"/>
        <end position="28"/>
    </location>
</feature>
<keyword evidence="2" id="KW-0472">Membrane</keyword>
<feature type="compositionally biased region" description="Basic residues" evidence="1">
    <location>
        <begin position="367"/>
        <end position="380"/>
    </location>
</feature>